<evidence type="ECO:0000313" key="1">
    <source>
        <dbReference type="EMBL" id="QJA56892.1"/>
    </source>
</evidence>
<organism evidence="2">
    <name type="scientific">viral metagenome</name>
    <dbReference type="NCBI Taxonomy" id="1070528"/>
    <lineage>
        <taxon>unclassified sequences</taxon>
        <taxon>metagenomes</taxon>
        <taxon>organismal metagenomes</taxon>
    </lineage>
</organism>
<name>A0A6M3K5E7_9ZZZZ</name>
<reference evidence="2" key="1">
    <citation type="submission" date="2020-03" db="EMBL/GenBank/DDBJ databases">
        <title>The deep terrestrial virosphere.</title>
        <authorList>
            <person name="Holmfeldt K."/>
            <person name="Nilsson E."/>
            <person name="Simone D."/>
            <person name="Lopez-Fernandez M."/>
            <person name="Wu X."/>
            <person name="de Brujin I."/>
            <person name="Lundin D."/>
            <person name="Andersson A."/>
            <person name="Bertilsson S."/>
            <person name="Dopson M."/>
        </authorList>
    </citation>
    <scope>NUCLEOTIDE SEQUENCE</scope>
    <source>
        <strain evidence="2">MM415A01315</strain>
        <strain evidence="1">MM415B01776</strain>
    </source>
</reference>
<dbReference type="EMBL" id="MT142280">
    <property type="protein sequence ID" value="QJA77384.1"/>
    <property type="molecule type" value="Genomic_DNA"/>
</dbReference>
<protein>
    <submittedName>
        <fullName evidence="2">Uncharacterized protein</fullName>
    </submittedName>
</protein>
<sequence>MKDPILEQLITIGNLCMIALSLRRSGEEVTNGSKLATVIELLFREIQEAVDDFCVEE</sequence>
<proteinExistence type="predicted"/>
<accession>A0A6M3K5E7</accession>
<dbReference type="AlphaFoldDB" id="A0A6M3K5E7"/>
<dbReference type="EMBL" id="MT141244">
    <property type="protein sequence ID" value="QJA56892.1"/>
    <property type="molecule type" value="Genomic_DNA"/>
</dbReference>
<gene>
    <name evidence="2" type="ORF">MM415A01315_0015</name>
    <name evidence="1" type="ORF">MM415B01776_0010</name>
</gene>
<evidence type="ECO:0000313" key="2">
    <source>
        <dbReference type="EMBL" id="QJA77384.1"/>
    </source>
</evidence>